<feature type="region of interest" description="Disordered" evidence="8">
    <location>
        <begin position="1"/>
        <end position="37"/>
    </location>
</feature>
<gene>
    <name evidence="10" type="ORF">YALI1_D14424g</name>
</gene>
<name>A0A1D8NE67_YARLL</name>
<dbReference type="Gene3D" id="1.10.287.810">
    <property type="entry name" value="Mitochondrial import inner membrane translocase subunit tim13 like domains"/>
    <property type="match status" value="1"/>
</dbReference>
<dbReference type="SUPFAM" id="SSF144122">
    <property type="entry name" value="Tim10-like"/>
    <property type="match status" value="1"/>
</dbReference>
<evidence type="ECO:0000259" key="9">
    <source>
        <dbReference type="Pfam" id="PF02953"/>
    </source>
</evidence>
<evidence type="ECO:0000256" key="7">
    <source>
        <dbReference type="RuleBase" id="RU367043"/>
    </source>
</evidence>
<dbReference type="GeneID" id="2910359"/>
<dbReference type="Proteomes" id="UP000182444">
    <property type="component" value="Chromosome 1D"/>
</dbReference>
<comment type="similarity">
    <text evidence="1 7">Belongs to the small Tim family.</text>
</comment>
<evidence type="ECO:0000256" key="1">
    <source>
        <dbReference type="ARBA" id="ARBA00006720"/>
    </source>
</evidence>
<evidence type="ECO:0000313" key="11">
    <source>
        <dbReference type="Proteomes" id="UP000182444"/>
    </source>
</evidence>
<keyword evidence="7" id="KW-0143">Chaperone</keyword>
<evidence type="ECO:0000256" key="8">
    <source>
        <dbReference type="SAM" id="MobiDB-lite"/>
    </source>
</evidence>
<dbReference type="VEuPathDB" id="FungiDB:YALI1_D14424g"/>
<proteinExistence type="inferred from homology"/>
<dbReference type="InterPro" id="IPR035427">
    <property type="entry name" value="Tim10-like_dom_sf"/>
</dbReference>
<keyword evidence="5" id="KW-0472">Membrane</keyword>
<feature type="compositionally biased region" description="Basic and acidic residues" evidence="8">
    <location>
        <begin position="8"/>
        <end position="27"/>
    </location>
</feature>
<organism evidence="10 11">
    <name type="scientific">Yarrowia lipolytica</name>
    <name type="common">Candida lipolytica</name>
    <dbReference type="NCBI Taxonomy" id="4952"/>
    <lineage>
        <taxon>Eukaryota</taxon>
        <taxon>Fungi</taxon>
        <taxon>Dikarya</taxon>
        <taxon>Ascomycota</taxon>
        <taxon>Saccharomycotina</taxon>
        <taxon>Dipodascomycetes</taxon>
        <taxon>Dipodascales</taxon>
        <taxon>Dipodascales incertae sedis</taxon>
        <taxon>Yarrowia</taxon>
    </lineage>
</organism>
<dbReference type="VEuPathDB" id="FungiDB:YALI0_D11572g"/>
<comment type="subunit">
    <text evidence="7">Heterohexamer.</text>
</comment>
<dbReference type="eggNOG" id="KOG3489">
    <property type="taxonomic scope" value="Eukaryota"/>
</dbReference>
<evidence type="ECO:0000313" key="10">
    <source>
        <dbReference type="EMBL" id="AOW03930.1"/>
    </source>
</evidence>
<dbReference type="InterPro" id="IPR004217">
    <property type="entry name" value="Tim10-like"/>
</dbReference>
<evidence type="ECO:0000256" key="2">
    <source>
        <dbReference type="ARBA" id="ARBA00022792"/>
    </source>
</evidence>
<sequence length="140" mass="16081">MHSLTLDKNSDADRHTGSKRQLRETHIPHHRTLHTMESITPQALESLDQNSRQEIVQFMEAERSKAKIQETVHTFTNLCWNKCIKKVNSAQLDGSEQQCEYEELMPFDDVLLTQASPIVSADTSTPTLTLSKCEYEKCYL</sequence>
<keyword evidence="2 7" id="KW-0999">Mitochondrion inner membrane</keyword>
<keyword evidence="4 7" id="KW-0811">Translocation</keyword>
<keyword evidence="3 7" id="KW-0653">Protein transport</keyword>
<dbReference type="Pfam" id="PF02953">
    <property type="entry name" value="zf-Tim10_DDP"/>
    <property type="match status" value="1"/>
</dbReference>
<feature type="domain" description="Tim10-like" evidence="9">
    <location>
        <begin position="57"/>
        <end position="99"/>
    </location>
</feature>
<comment type="subcellular location">
    <subcellularLocation>
        <location evidence="7">Mitochondrion inner membrane</location>
        <topology evidence="7">Peripheral membrane protein</topology>
        <orientation evidence="7">Intermembrane side</orientation>
    </subcellularLocation>
</comment>
<dbReference type="RefSeq" id="XP_068138779.1">
    <property type="nucleotide sequence ID" value="XM_068282678.1"/>
</dbReference>
<accession>A0A1D8NE67</accession>
<evidence type="ECO:0000256" key="5">
    <source>
        <dbReference type="ARBA" id="ARBA00023136"/>
    </source>
</evidence>
<dbReference type="EMBL" id="CP017556">
    <property type="protein sequence ID" value="AOW03930.1"/>
    <property type="molecule type" value="Genomic_DNA"/>
</dbReference>
<evidence type="ECO:0000256" key="6">
    <source>
        <dbReference type="ARBA" id="ARBA00023157"/>
    </source>
</evidence>
<reference evidence="10 11" key="1">
    <citation type="journal article" date="2016" name="PLoS ONE">
        <title>Sequence Assembly of Yarrowia lipolytica Strain W29/CLIB89 Shows Transposable Element Diversity.</title>
        <authorList>
            <person name="Magnan C."/>
            <person name="Yu J."/>
            <person name="Chang I."/>
            <person name="Jahn E."/>
            <person name="Kanomata Y."/>
            <person name="Wu J."/>
            <person name="Zeller M."/>
            <person name="Oakes M."/>
            <person name="Baldi P."/>
            <person name="Sandmeyer S."/>
        </authorList>
    </citation>
    <scope>NUCLEOTIDE SEQUENCE [LARGE SCALE GENOMIC DNA]</scope>
    <source>
        <strain evidence="11">CLIB89(W29)</strain>
    </source>
</reference>
<dbReference type="AlphaFoldDB" id="A0A1D8NE67"/>
<keyword evidence="7" id="KW-0813">Transport</keyword>
<keyword evidence="6 7" id="KW-1015">Disulfide bond</keyword>
<comment type="function">
    <text evidence="7">Mitochondrial intermembrane chaperone that participates in the import and insertion of some multi-pass transmembrane proteins into the mitochondrial inner membrane. Also required for the transfer of beta-barrel precursors from the TOM complex to the sorting and assembly machinery (SAM complex) of the outer membrane. Acts as a chaperone-like protein that protects the hydrophobic precursors from aggregation and guide them through the mitochondrial intermembrane space.</text>
</comment>
<dbReference type="GO" id="GO:0015031">
    <property type="term" value="P:protein transport"/>
    <property type="evidence" value="ECO:0007669"/>
    <property type="project" value="UniProtKB-KW"/>
</dbReference>
<evidence type="ECO:0000256" key="4">
    <source>
        <dbReference type="ARBA" id="ARBA00023010"/>
    </source>
</evidence>
<protein>
    <recommendedName>
        <fullName evidence="7">Mitochondrial import inner membrane translocase subunit</fullName>
    </recommendedName>
</protein>
<keyword evidence="7" id="KW-0496">Mitochondrion</keyword>
<dbReference type="GO" id="GO:0005743">
    <property type="term" value="C:mitochondrial inner membrane"/>
    <property type="evidence" value="ECO:0007669"/>
    <property type="project" value="UniProtKB-SubCell"/>
</dbReference>
<evidence type="ECO:0000256" key="3">
    <source>
        <dbReference type="ARBA" id="ARBA00022927"/>
    </source>
</evidence>
<comment type="domain">
    <text evidence="7">The twin CX3C motif contains 4 conserved Cys residues that form 2 disulfide bonds in the mitochondrial intermembrane space.</text>
</comment>